<gene>
    <name evidence="1" type="ORF">BINO364_LOCUS7720</name>
</gene>
<evidence type="ECO:0000313" key="2">
    <source>
        <dbReference type="Proteomes" id="UP000838878"/>
    </source>
</evidence>
<reference evidence="1" key="1">
    <citation type="submission" date="2021-12" db="EMBL/GenBank/DDBJ databases">
        <authorList>
            <person name="Martin H S."/>
        </authorList>
    </citation>
    <scope>NUCLEOTIDE SEQUENCE</scope>
</reference>
<dbReference type="AlphaFoldDB" id="A0A8J9YBG8"/>
<sequence>MRDNRDKLVIAAPLTALIQQSGLSPSYLLVSACNVFLMEEGAAAINYHGDKFDEDDYRNMYSSDADLILTESVKT</sequence>
<proteinExistence type="predicted"/>
<feature type="non-terminal residue" evidence="1">
    <location>
        <position position="75"/>
    </location>
</feature>
<keyword evidence="2" id="KW-1185">Reference proteome</keyword>
<evidence type="ECO:0000313" key="1">
    <source>
        <dbReference type="EMBL" id="CAH0721646.1"/>
    </source>
</evidence>
<dbReference type="PROSITE" id="PS51257">
    <property type="entry name" value="PROKAR_LIPOPROTEIN"/>
    <property type="match status" value="1"/>
</dbReference>
<accession>A0A8J9YBG8</accession>
<name>A0A8J9YBG8_9NEOP</name>
<dbReference type="EMBL" id="OV170222">
    <property type="protein sequence ID" value="CAH0721646.1"/>
    <property type="molecule type" value="Genomic_DNA"/>
</dbReference>
<dbReference type="Proteomes" id="UP000838878">
    <property type="component" value="Chromosome 2"/>
</dbReference>
<protein>
    <submittedName>
        <fullName evidence="1">Uncharacterized protein</fullName>
    </submittedName>
</protein>
<organism evidence="1 2">
    <name type="scientific">Brenthis ino</name>
    <name type="common">lesser marbled fritillary</name>
    <dbReference type="NCBI Taxonomy" id="405034"/>
    <lineage>
        <taxon>Eukaryota</taxon>
        <taxon>Metazoa</taxon>
        <taxon>Ecdysozoa</taxon>
        <taxon>Arthropoda</taxon>
        <taxon>Hexapoda</taxon>
        <taxon>Insecta</taxon>
        <taxon>Pterygota</taxon>
        <taxon>Neoptera</taxon>
        <taxon>Endopterygota</taxon>
        <taxon>Lepidoptera</taxon>
        <taxon>Glossata</taxon>
        <taxon>Ditrysia</taxon>
        <taxon>Papilionoidea</taxon>
        <taxon>Nymphalidae</taxon>
        <taxon>Heliconiinae</taxon>
        <taxon>Argynnini</taxon>
        <taxon>Brenthis</taxon>
    </lineage>
</organism>